<proteinExistence type="predicted"/>
<sequence length="115" mass="12349">MRLKHQHISSGFMAILMSVFTAVTFSSCEDTETVDKSGFALHYTSLTDIGPSMTGVIASPSYKGSAPYDFAITRITFGEEGEAYTGDSFQIDASSGSIEILNTDNLSVGVYRISV</sequence>
<name>A0A948TQH3_9BACT</name>
<reference evidence="2" key="1">
    <citation type="journal article" date="2021" name="PeerJ">
        <title>Extensive microbial diversity within the chicken gut microbiome revealed by metagenomics and culture.</title>
        <authorList>
            <person name="Gilroy R."/>
            <person name="Ravi A."/>
            <person name="Getino M."/>
            <person name="Pursley I."/>
            <person name="Horton D.L."/>
            <person name="Alikhan N.F."/>
            <person name="Baker D."/>
            <person name="Gharbi K."/>
            <person name="Hall N."/>
            <person name="Watson M."/>
            <person name="Adriaenssens E.M."/>
            <person name="Foster-Nyarko E."/>
            <person name="Jarju S."/>
            <person name="Secka A."/>
            <person name="Antonio M."/>
            <person name="Oren A."/>
            <person name="Chaudhuri R.R."/>
            <person name="La Ragione R."/>
            <person name="Hildebrand F."/>
            <person name="Pallen M.J."/>
        </authorList>
    </citation>
    <scope>NUCLEOTIDE SEQUENCE</scope>
    <source>
        <strain evidence="2">8470</strain>
    </source>
</reference>
<dbReference type="Proteomes" id="UP000784286">
    <property type="component" value="Unassembled WGS sequence"/>
</dbReference>
<reference evidence="2" key="2">
    <citation type="submission" date="2021-04" db="EMBL/GenBank/DDBJ databases">
        <authorList>
            <person name="Gilroy R."/>
        </authorList>
    </citation>
    <scope>NUCLEOTIDE SEQUENCE</scope>
    <source>
        <strain evidence="2">8470</strain>
    </source>
</reference>
<feature type="signal peptide" evidence="1">
    <location>
        <begin position="1"/>
        <end position="21"/>
    </location>
</feature>
<protein>
    <submittedName>
        <fullName evidence="2">DUF4958 family protein</fullName>
    </submittedName>
</protein>
<keyword evidence="1" id="KW-0732">Signal</keyword>
<accession>A0A948TQH3</accession>
<feature type="chain" id="PRO_5036771292" evidence="1">
    <location>
        <begin position="22"/>
        <end position="115"/>
    </location>
</feature>
<dbReference type="EMBL" id="JAHLFJ010000099">
    <property type="protein sequence ID" value="MBU3857075.1"/>
    <property type="molecule type" value="Genomic_DNA"/>
</dbReference>
<evidence type="ECO:0000313" key="2">
    <source>
        <dbReference type="EMBL" id="MBU3857075.1"/>
    </source>
</evidence>
<dbReference type="Gene3D" id="2.60.40.2710">
    <property type="match status" value="1"/>
</dbReference>
<dbReference type="PROSITE" id="PS51257">
    <property type="entry name" value="PROKAR_LIPOPROTEIN"/>
    <property type="match status" value="1"/>
</dbReference>
<dbReference type="AlphaFoldDB" id="A0A948TQH3"/>
<gene>
    <name evidence="2" type="ORF">H9928_11145</name>
</gene>
<evidence type="ECO:0000256" key="1">
    <source>
        <dbReference type="SAM" id="SignalP"/>
    </source>
</evidence>
<comment type="caution">
    <text evidence="2">The sequence shown here is derived from an EMBL/GenBank/DDBJ whole genome shotgun (WGS) entry which is preliminary data.</text>
</comment>
<dbReference type="Pfam" id="PF16319">
    <property type="entry name" value="SGBP_BT4661-like"/>
    <property type="match status" value="1"/>
</dbReference>
<organism evidence="2 3">
    <name type="scientific">Candidatus Phocaeicola excrementipullorum</name>
    <dbReference type="NCBI Taxonomy" id="2838731"/>
    <lineage>
        <taxon>Bacteria</taxon>
        <taxon>Pseudomonadati</taxon>
        <taxon>Bacteroidota</taxon>
        <taxon>Bacteroidia</taxon>
        <taxon>Bacteroidales</taxon>
        <taxon>Bacteroidaceae</taxon>
        <taxon>Phocaeicola</taxon>
    </lineage>
</organism>
<feature type="non-terminal residue" evidence="2">
    <location>
        <position position="115"/>
    </location>
</feature>
<dbReference type="InterPro" id="IPR032529">
    <property type="entry name" value="BT4661-like"/>
</dbReference>
<evidence type="ECO:0000313" key="3">
    <source>
        <dbReference type="Proteomes" id="UP000784286"/>
    </source>
</evidence>